<dbReference type="EMBL" id="WBXO01000003">
    <property type="protein sequence ID" value="KAB2953420.1"/>
    <property type="molecule type" value="Genomic_DNA"/>
</dbReference>
<evidence type="ECO:0000256" key="11">
    <source>
        <dbReference type="ARBA" id="ARBA00023316"/>
    </source>
</evidence>
<feature type="domain" description="Peptidase S11 D-alanyl-D-alanine carboxypeptidase A N-terminal" evidence="16">
    <location>
        <begin position="34"/>
        <end position="269"/>
    </location>
</feature>
<keyword evidence="5 18" id="KW-0121">Carboxypeptidase</keyword>
<dbReference type="PANTHER" id="PTHR21581">
    <property type="entry name" value="D-ALANYL-D-ALANINE CARBOXYPEPTIDASE"/>
    <property type="match status" value="1"/>
</dbReference>
<evidence type="ECO:0000256" key="13">
    <source>
        <dbReference type="PIRSR" id="PIRSR618044-1"/>
    </source>
</evidence>
<evidence type="ECO:0000256" key="2">
    <source>
        <dbReference type="ARBA" id="ARBA00004752"/>
    </source>
</evidence>
<dbReference type="GO" id="GO:0071555">
    <property type="term" value="P:cell wall organization"/>
    <property type="evidence" value="ECO:0007669"/>
    <property type="project" value="UniProtKB-KW"/>
</dbReference>
<dbReference type="SUPFAM" id="SSF69189">
    <property type="entry name" value="Penicillin-binding protein associated domain"/>
    <property type="match status" value="1"/>
</dbReference>
<dbReference type="Pfam" id="PF07943">
    <property type="entry name" value="PBP5_C"/>
    <property type="match status" value="1"/>
</dbReference>
<evidence type="ECO:0000256" key="14">
    <source>
        <dbReference type="PIRSR" id="PIRSR618044-2"/>
    </source>
</evidence>
<evidence type="ECO:0000256" key="3">
    <source>
        <dbReference type="ARBA" id="ARBA00007164"/>
    </source>
</evidence>
<dbReference type="EC" id="3.4.16.4" evidence="4"/>
<comment type="pathway">
    <text evidence="2">Cell wall biogenesis; peptidoglycan biosynthesis.</text>
</comment>
<feature type="active site" description="Acyl-ester intermediate" evidence="13">
    <location>
        <position position="69"/>
    </location>
</feature>
<gene>
    <name evidence="18" type="ORF">F9B85_05790</name>
</gene>
<accession>A0A6I0ESD7</accession>
<keyword evidence="8" id="KW-0378">Hydrolase</keyword>
<evidence type="ECO:0000256" key="8">
    <source>
        <dbReference type="ARBA" id="ARBA00022801"/>
    </source>
</evidence>
<feature type="active site" description="Proton acceptor" evidence="13">
    <location>
        <position position="72"/>
    </location>
</feature>
<evidence type="ECO:0000256" key="9">
    <source>
        <dbReference type="ARBA" id="ARBA00022960"/>
    </source>
</evidence>
<evidence type="ECO:0000256" key="15">
    <source>
        <dbReference type="RuleBase" id="RU004016"/>
    </source>
</evidence>
<evidence type="ECO:0000256" key="6">
    <source>
        <dbReference type="ARBA" id="ARBA00022670"/>
    </source>
</evidence>
<evidence type="ECO:0000256" key="12">
    <source>
        <dbReference type="ARBA" id="ARBA00034000"/>
    </source>
</evidence>
<name>A0A6I0ESD7_9FIRM</name>
<dbReference type="RefSeq" id="WP_151619440.1">
    <property type="nucleotide sequence ID" value="NZ_WBXO01000003.1"/>
</dbReference>
<dbReference type="InterPro" id="IPR001967">
    <property type="entry name" value="Peptidase_S11_N"/>
</dbReference>
<dbReference type="InterPro" id="IPR012907">
    <property type="entry name" value="Peptidase_S11_C"/>
</dbReference>
<dbReference type="Proteomes" id="UP000468766">
    <property type="component" value="Unassembled WGS sequence"/>
</dbReference>
<evidence type="ECO:0000256" key="4">
    <source>
        <dbReference type="ARBA" id="ARBA00012448"/>
    </source>
</evidence>
<keyword evidence="10" id="KW-0573">Peptidoglycan synthesis</keyword>
<evidence type="ECO:0000256" key="1">
    <source>
        <dbReference type="ARBA" id="ARBA00003217"/>
    </source>
</evidence>
<evidence type="ECO:0000313" key="19">
    <source>
        <dbReference type="Proteomes" id="UP000468766"/>
    </source>
</evidence>
<reference evidence="18 19" key="1">
    <citation type="submission" date="2019-10" db="EMBL/GenBank/DDBJ databases">
        <title>Whole-genome sequence of the extremophile Heliorestis acidaminivorans DSM 24790.</title>
        <authorList>
            <person name="Kyndt J.A."/>
            <person name="Meyer T.E."/>
        </authorList>
    </citation>
    <scope>NUCLEOTIDE SEQUENCE [LARGE SCALE GENOMIC DNA]</scope>
    <source>
        <strain evidence="18 19">DSM 24790</strain>
    </source>
</reference>
<dbReference type="OrthoDB" id="9791132at2"/>
<dbReference type="InterPro" id="IPR015956">
    <property type="entry name" value="Peniciliin-bd_prot_C_sf"/>
</dbReference>
<comment type="catalytic activity">
    <reaction evidence="12">
        <text>Preferential cleavage: (Ac)2-L-Lys-D-Ala-|-D-Ala. Also transpeptidation of peptidyl-alanyl moieties that are N-acyl substituents of D-alanine.</text>
        <dbReference type="EC" id="3.4.16.4"/>
    </reaction>
</comment>
<dbReference type="GO" id="GO:0008360">
    <property type="term" value="P:regulation of cell shape"/>
    <property type="evidence" value="ECO:0007669"/>
    <property type="project" value="UniProtKB-KW"/>
</dbReference>
<organism evidence="18 19">
    <name type="scientific">Heliorestis acidaminivorans</name>
    <dbReference type="NCBI Taxonomy" id="553427"/>
    <lineage>
        <taxon>Bacteria</taxon>
        <taxon>Bacillati</taxon>
        <taxon>Bacillota</taxon>
        <taxon>Clostridia</taxon>
        <taxon>Eubacteriales</taxon>
        <taxon>Heliobacteriaceae</taxon>
        <taxon>Heliorestis</taxon>
    </lineage>
</organism>
<keyword evidence="7" id="KW-0732">Signal</keyword>
<sequence>MDPSVLTRKAFTFLLSQLLLLSICLTSFLSPAQGSSKPTMATDVFLLMEYSTGQVLYSSREHDRVPPASLTKLMSVYTLYKIMEQNSYSWQKPIPITTAVKRSYGATANLSVGEVLPLRDLYYAMLLPSANDASVALAEALAGSEDAFAKQMTINAQALGMENSSFLNASGLPIREAGLSHQHYMSAYDTALLSRQLLHEYPQILTVTSMKTAPFRDGARRLNNTNRLLEAYAGLDGLKTGFTSAAGYCFVGTAERQGLRLIAVVMGTKSVQERERATQRLLDYGFQNYYIANLWDIFTEEDLFYEQGSPSPLPVKIDKTVFFVAKKGEEHNYKPHIEWQFPSSLPILENQQLGYLSISYEGAKIVDNIPVLSKEELKNPFLPPFFPHLVPTFYGL</sequence>
<evidence type="ECO:0000256" key="7">
    <source>
        <dbReference type="ARBA" id="ARBA00022729"/>
    </source>
</evidence>
<dbReference type="AlphaFoldDB" id="A0A6I0ESD7"/>
<dbReference type="GO" id="GO:0006508">
    <property type="term" value="P:proteolysis"/>
    <property type="evidence" value="ECO:0007669"/>
    <property type="project" value="UniProtKB-KW"/>
</dbReference>
<comment type="caution">
    <text evidence="18">The sequence shown here is derived from an EMBL/GenBank/DDBJ whole genome shotgun (WGS) entry which is preliminary data.</text>
</comment>
<dbReference type="GO" id="GO:0009252">
    <property type="term" value="P:peptidoglycan biosynthetic process"/>
    <property type="evidence" value="ECO:0007669"/>
    <property type="project" value="UniProtKB-UniPathway"/>
</dbReference>
<evidence type="ECO:0000259" key="17">
    <source>
        <dbReference type="Pfam" id="PF07943"/>
    </source>
</evidence>
<evidence type="ECO:0000256" key="5">
    <source>
        <dbReference type="ARBA" id="ARBA00022645"/>
    </source>
</evidence>
<feature type="domain" description="Peptidase S11 D-Ala-D-Ala carboxypeptidase A C-terminal" evidence="17">
    <location>
        <begin position="307"/>
        <end position="378"/>
    </location>
</feature>
<dbReference type="SUPFAM" id="SSF56601">
    <property type="entry name" value="beta-lactamase/transpeptidase-like"/>
    <property type="match status" value="1"/>
</dbReference>
<dbReference type="Gene3D" id="3.40.710.10">
    <property type="entry name" value="DD-peptidase/beta-lactamase superfamily"/>
    <property type="match status" value="1"/>
</dbReference>
<evidence type="ECO:0000256" key="10">
    <source>
        <dbReference type="ARBA" id="ARBA00022984"/>
    </source>
</evidence>
<feature type="active site" evidence="13">
    <location>
        <position position="129"/>
    </location>
</feature>
<keyword evidence="11" id="KW-0961">Cell wall biogenesis/degradation</keyword>
<dbReference type="InterPro" id="IPR018044">
    <property type="entry name" value="Peptidase_S11"/>
</dbReference>
<feature type="binding site" evidence="14">
    <location>
        <position position="239"/>
    </location>
    <ligand>
        <name>substrate</name>
    </ligand>
</feature>
<dbReference type="PRINTS" id="PR00725">
    <property type="entry name" value="DADACBPTASE1"/>
</dbReference>
<dbReference type="UniPathway" id="UPA00219"/>
<keyword evidence="9" id="KW-0133">Cell shape</keyword>
<comment type="similarity">
    <text evidence="3 15">Belongs to the peptidase S11 family.</text>
</comment>
<keyword evidence="19" id="KW-1185">Reference proteome</keyword>
<dbReference type="PANTHER" id="PTHR21581:SF11">
    <property type="entry name" value="D-ALANYL-D-ALANINE CARBOXYPEPTIDASE DACA"/>
    <property type="match status" value="1"/>
</dbReference>
<dbReference type="Pfam" id="PF00768">
    <property type="entry name" value="Peptidase_S11"/>
    <property type="match status" value="1"/>
</dbReference>
<dbReference type="InterPro" id="IPR037167">
    <property type="entry name" value="Peptidase_S11_C_sf"/>
</dbReference>
<proteinExistence type="inferred from homology"/>
<dbReference type="GO" id="GO:0009002">
    <property type="term" value="F:serine-type D-Ala-D-Ala carboxypeptidase activity"/>
    <property type="evidence" value="ECO:0007669"/>
    <property type="project" value="UniProtKB-EC"/>
</dbReference>
<evidence type="ECO:0000259" key="16">
    <source>
        <dbReference type="Pfam" id="PF00768"/>
    </source>
</evidence>
<protein>
    <recommendedName>
        <fullName evidence="4">serine-type D-Ala-D-Ala carboxypeptidase</fullName>
        <ecNumber evidence="4">3.4.16.4</ecNumber>
    </recommendedName>
</protein>
<dbReference type="InterPro" id="IPR012338">
    <property type="entry name" value="Beta-lactam/transpept-like"/>
</dbReference>
<evidence type="ECO:0000313" key="18">
    <source>
        <dbReference type="EMBL" id="KAB2953420.1"/>
    </source>
</evidence>
<keyword evidence="6" id="KW-0645">Protease</keyword>
<dbReference type="Gene3D" id="2.60.410.10">
    <property type="entry name" value="D-Ala-D-Ala carboxypeptidase, C-terminal domain"/>
    <property type="match status" value="1"/>
</dbReference>
<comment type="function">
    <text evidence="1">Removes C-terminal D-alanyl residues from sugar-peptide cell wall precursors.</text>
</comment>